<comment type="similarity">
    <text evidence="1">Belongs to the bacterial solute-binding protein 5 family.</text>
</comment>
<dbReference type="SUPFAM" id="SSF53850">
    <property type="entry name" value="Periplasmic binding protein-like II"/>
    <property type="match status" value="1"/>
</dbReference>
<name>A0A9J6PSQ1_9GAMM</name>
<dbReference type="GO" id="GO:0030288">
    <property type="term" value="C:outer membrane-bounded periplasmic space"/>
    <property type="evidence" value="ECO:0007669"/>
    <property type="project" value="UniProtKB-ARBA"/>
</dbReference>
<dbReference type="CDD" id="cd08492">
    <property type="entry name" value="PBP2_NikA_DppA_OppA_like_15"/>
    <property type="match status" value="1"/>
</dbReference>
<dbReference type="PANTHER" id="PTHR30290:SF9">
    <property type="entry name" value="OLIGOPEPTIDE-BINDING PROTEIN APPA"/>
    <property type="match status" value="1"/>
</dbReference>
<evidence type="ECO:0000256" key="3">
    <source>
        <dbReference type="ARBA" id="ARBA00022729"/>
    </source>
</evidence>
<dbReference type="InterPro" id="IPR039424">
    <property type="entry name" value="SBP_5"/>
</dbReference>
<dbReference type="Proteomes" id="UP001064262">
    <property type="component" value="Unassembled WGS sequence"/>
</dbReference>
<dbReference type="InterPro" id="IPR000914">
    <property type="entry name" value="SBP_5_dom"/>
</dbReference>
<evidence type="ECO:0000313" key="5">
    <source>
        <dbReference type="EMBL" id="MCU5779726.1"/>
    </source>
</evidence>
<comment type="caution">
    <text evidence="5">The sequence shown here is derived from an EMBL/GenBank/DDBJ whole genome shotgun (WGS) entry which is preliminary data.</text>
</comment>
<dbReference type="RefSeq" id="WP_267141868.1">
    <property type="nucleotide sequence ID" value="NZ_JAODIL010000063.1"/>
</dbReference>
<evidence type="ECO:0000259" key="4">
    <source>
        <dbReference type="Pfam" id="PF00496"/>
    </source>
</evidence>
<accession>A0A9J6PSQ1</accession>
<keyword evidence="6" id="KW-1185">Reference proteome</keyword>
<dbReference type="Gene3D" id="3.10.105.10">
    <property type="entry name" value="Dipeptide-binding Protein, Domain 3"/>
    <property type="match status" value="1"/>
</dbReference>
<evidence type="ECO:0000256" key="2">
    <source>
        <dbReference type="ARBA" id="ARBA00022448"/>
    </source>
</evidence>
<protein>
    <submittedName>
        <fullName evidence="5">ABC transporter substrate-binding protein</fullName>
    </submittedName>
</protein>
<dbReference type="GO" id="GO:0015833">
    <property type="term" value="P:peptide transport"/>
    <property type="evidence" value="ECO:0007669"/>
    <property type="project" value="TreeGrafter"/>
</dbReference>
<sequence length="530" mass="57993">MMRTATLALLIAATLTGCDQPEASDKSPAQAQATPQSGGKLLIAIDTDPNCIDPQQAGNNNSLNIGRQLTDSLTDQDPQSGEIVPWLATKWQSEEGNRRFTFTLRDGVSFSDGTPFNAQAVKDNFQAIVKLGARASLASTYLKGLKQIDTPDDHTVVVTFSQPNAQFLQATSTMSLGFFAGKTVAASAEARCQGELVGTGPFVLKSFVHNQKVDLARRDGYQWPSSLASHQGESYLESVEYRVIPESGVRFGSLISGQLDVNVGVTPQDEALLLAKNINLIARTNPGLVYSLFPNQSTPLLASLPLRQALNLAIDRPALKPVLSRYQSAATSVLAKTTPLYQDRSSELKYDPQAAEKLLEENGWQKGADGIRSKDGQRLSFRISYWQSAPFIEVVQQQLKKVGIDMQLEKAPISQVSARQASGSLAVEFYNLTRSDPDVLRTVFDARGRNVNHRQPQEVDKLLLQSSETLDKTERQQYVTQAADLLIGQGNAIPLVELATVIATGQHVQGFHFDASSRFQLYDTWLKPKE</sequence>
<dbReference type="EMBL" id="JAODIM010000043">
    <property type="protein sequence ID" value="MCU5779726.1"/>
    <property type="molecule type" value="Genomic_DNA"/>
</dbReference>
<dbReference type="Gene3D" id="3.40.190.10">
    <property type="entry name" value="Periplasmic binding protein-like II"/>
    <property type="match status" value="1"/>
</dbReference>
<dbReference type="PANTHER" id="PTHR30290">
    <property type="entry name" value="PERIPLASMIC BINDING COMPONENT OF ABC TRANSPORTER"/>
    <property type="match status" value="1"/>
</dbReference>
<reference evidence="5" key="1">
    <citation type="submission" date="2022-09" db="EMBL/GenBank/DDBJ databases">
        <title>Winslowiella arboricola sp. nov., isolated from bleeding cankers on broadleaf hosts.</title>
        <authorList>
            <person name="Brady C."/>
            <person name="Kaur S."/>
            <person name="Crampton B."/>
            <person name="Maddock D."/>
            <person name="Arnold D."/>
            <person name="Denman S."/>
        </authorList>
    </citation>
    <scope>NUCLEOTIDE SEQUENCE</scope>
    <source>
        <strain evidence="5">BAC 15a-03b</strain>
    </source>
</reference>
<keyword evidence="3" id="KW-0732">Signal</keyword>
<organism evidence="5 6">
    <name type="scientific">Winslowiella arboricola</name>
    <dbReference type="NCBI Taxonomy" id="2978220"/>
    <lineage>
        <taxon>Bacteria</taxon>
        <taxon>Pseudomonadati</taxon>
        <taxon>Pseudomonadota</taxon>
        <taxon>Gammaproteobacteria</taxon>
        <taxon>Enterobacterales</taxon>
        <taxon>Erwiniaceae</taxon>
        <taxon>Winslowiella</taxon>
    </lineage>
</organism>
<proteinExistence type="inferred from homology"/>
<dbReference type="PIRSF" id="PIRSF002741">
    <property type="entry name" value="MppA"/>
    <property type="match status" value="1"/>
</dbReference>
<evidence type="ECO:0000256" key="1">
    <source>
        <dbReference type="ARBA" id="ARBA00005695"/>
    </source>
</evidence>
<dbReference type="InterPro" id="IPR030678">
    <property type="entry name" value="Peptide/Ni-bd"/>
</dbReference>
<dbReference type="GO" id="GO:0043190">
    <property type="term" value="C:ATP-binding cassette (ABC) transporter complex"/>
    <property type="evidence" value="ECO:0007669"/>
    <property type="project" value="InterPro"/>
</dbReference>
<keyword evidence="2" id="KW-0813">Transport</keyword>
<feature type="domain" description="Solute-binding protein family 5" evidence="4">
    <location>
        <begin position="82"/>
        <end position="438"/>
    </location>
</feature>
<dbReference type="Pfam" id="PF00496">
    <property type="entry name" value="SBP_bac_5"/>
    <property type="match status" value="1"/>
</dbReference>
<dbReference type="GO" id="GO:1904680">
    <property type="term" value="F:peptide transmembrane transporter activity"/>
    <property type="evidence" value="ECO:0007669"/>
    <property type="project" value="TreeGrafter"/>
</dbReference>
<dbReference type="AlphaFoldDB" id="A0A9J6PSQ1"/>
<evidence type="ECO:0000313" key="6">
    <source>
        <dbReference type="Proteomes" id="UP001064262"/>
    </source>
</evidence>
<gene>
    <name evidence="5" type="ORF">N5923_19745</name>
</gene>
<dbReference type="PROSITE" id="PS51257">
    <property type="entry name" value="PROKAR_LIPOPROTEIN"/>
    <property type="match status" value="1"/>
</dbReference>